<dbReference type="InterPro" id="IPR017473">
    <property type="entry name" value="Undecaprenyl-P_gluc_Ptfrase"/>
</dbReference>
<dbReference type="GO" id="GO:0016020">
    <property type="term" value="C:membrane"/>
    <property type="evidence" value="ECO:0007669"/>
    <property type="project" value="UniProtKB-SubCell"/>
</dbReference>
<comment type="subcellular location">
    <subcellularLocation>
        <location evidence="1">Membrane</location>
        <topology evidence="1">Multi-pass membrane protein</topology>
    </subcellularLocation>
</comment>
<feature type="transmembrane region" description="Helical" evidence="7">
    <location>
        <begin position="21"/>
        <end position="39"/>
    </location>
</feature>
<keyword evidence="5 7" id="KW-1133">Transmembrane helix</keyword>
<evidence type="ECO:0000256" key="5">
    <source>
        <dbReference type="ARBA" id="ARBA00022989"/>
    </source>
</evidence>
<evidence type="ECO:0000256" key="2">
    <source>
        <dbReference type="ARBA" id="ARBA00006464"/>
    </source>
</evidence>
<dbReference type="NCBIfam" id="TIGR03025">
    <property type="entry name" value="EPS_sugtrans"/>
    <property type="match status" value="1"/>
</dbReference>
<dbReference type="InterPro" id="IPR017475">
    <property type="entry name" value="EPS_sugar_tfrase"/>
</dbReference>
<feature type="domain" description="Bacterial sugar transferase" evidence="8">
    <location>
        <begin position="281"/>
        <end position="464"/>
    </location>
</feature>
<dbReference type="GO" id="GO:0089702">
    <property type="term" value="F:undecaprenyl-phosphate glucose phosphotransferase activity"/>
    <property type="evidence" value="ECO:0007669"/>
    <property type="project" value="UniProtKB-EC"/>
</dbReference>
<dbReference type="NCBIfam" id="TIGR03023">
    <property type="entry name" value="WcaJ_sugtrans"/>
    <property type="match status" value="1"/>
</dbReference>
<dbReference type="Gene3D" id="3.40.50.720">
    <property type="entry name" value="NAD(P)-binding Rossmann-like Domain"/>
    <property type="match status" value="1"/>
</dbReference>
<accession>A0AA49PZ73</accession>
<evidence type="ECO:0000256" key="4">
    <source>
        <dbReference type="ARBA" id="ARBA00022692"/>
    </source>
</evidence>
<keyword evidence="6 7" id="KW-0472">Membrane</keyword>
<dbReference type="Pfam" id="PF02397">
    <property type="entry name" value="Bac_transf"/>
    <property type="match status" value="1"/>
</dbReference>
<feature type="transmembrane region" description="Helical" evidence="7">
    <location>
        <begin position="283"/>
        <end position="308"/>
    </location>
</feature>
<dbReference type="InterPro" id="IPR003362">
    <property type="entry name" value="Bact_transf"/>
</dbReference>
<dbReference type="Pfam" id="PF13727">
    <property type="entry name" value="CoA_binding_3"/>
    <property type="match status" value="1"/>
</dbReference>
<dbReference type="PANTHER" id="PTHR30576">
    <property type="entry name" value="COLANIC BIOSYNTHESIS UDP-GLUCOSE LIPID CARRIER TRANSFERASE"/>
    <property type="match status" value="1"/>
</dbReference>
<organism evidence="9">
    <name type="scientific">Roseihalotalea indica</name>
    <dbReference type="NCBI Taxonomy" id="2867963"/>
    <lineage>
        <taxon>Bacteria</taxon>
        <taxon>Pseudomonadati</taxon>
        <taxon>Bacteroidota</taxon>
        <taxon>Cytophagia</taxon>
        <taxon>Cytophagales</taxon>
        <taxon>Catalimonadaceae</taxon>
        <taxon>Roseihalotalea</taxon>
    </lineage>
</organism>
<evidence type="ECO:0000259" key="8">
    <source>
        <dbReference type="Pfam" id="PF02397"/>
    </source>
</evidence>
<dbReference type="PANTHER" id="PTHR30576:SF0">
    <property type="entry name" value="UNDECAPRENYL-PHOSPHATE N-ACETYLGALACTOSAMINYL 1-PHOSPHATE TRANSFERASE-RELATED"/>
    <property type="match status" value="1"/>
</dbReference>
<proteinExistence type="inferred from homology"/>
<evidence type="ECO:0000256" key="7">
    <source>
        <dbReference type="SAM" id="Phobius"/>
    </source>
</evidence>
<reference evidence="9" key="2">
    <citation type="journal article" date="2024" name="Antonie Van Leeuwenhoek">
        <title>Roseihalotalea indica gen. nov., sp. nov., a halophilic Bacteroidetes from mesopelagic Southwest Indian Ocean with higher carbohydrate metabolic potential.</title>
        <authorList>
            <person name="Chen B."/>
            <person name="Zhang M."/>
            <person name="Lin D."/>
            <person name="Ye J."/>
            <person name="Tang K."/>
        </authorList>
    </citation>
    <scope>NUCLEOTIDE SEQUENCE</scope>
    <source>
        <strain evidence="9">TK19036</strain>
    </source>
</reference>
<dbReference type="EMBL" id="CP120682">
    <property type="protein sequence ID" value="WKN40068.1"/>
    <property type="molecule type" value="Genomic_DNA"/>
</dbReference>
<feature type="transmembrane region" description="Helical" evidence="7">
    <location>
        <begin position="115"/>
        <end position="139"/>
    </location>
</feature>
<comment type="similarity">
    <text evidence="2">Belongs to the bacterial sugar transferase family.</text>
</comment>
<evidence type="ECO:0000256" key="3">
    <source>
        <dbReference type="ARBA" id="ARBA00022679"/>
    </source>
</evidence>
<protein>
    <submittedName>
        <fullName evidence="9">Undecaprenyl-phosphate glucose phosphotransferase</fullName>
        <ecNumber evidence="9">2.7.8.31</ecNumber>
    </submittedName>
</protein>
<reference evidence="9" key="1">
    <citation type="journal article" date="2023" name="Comput. Struct. Biotechnol. J.">
        <title>Discovery of a novel marine Bacteroidetes with a rich repertoire of carbohydrate-active enzymes.</title>
        <authorList>
            <person name="Chen B."/>
            <person name="Liu G."/>
            <person name="Chen Q."/>
            <person name="Wang H."/>
            <person name="Liu L."/>
            <person name="Tang K."/>
        </authorList>
    </citation>
    <scope>NUCLEOTIDE SEQUENCE</scope>
    <source>
        <strain evidence="9">TK19036</strain>
    </source>
</reference>
<dbReference type="EC" id="2.7.8.31" evidence="9"/>
<name>A0AA49PZ73_9BACT</name>
<gene>
    <name evidence="9" type="ORF">K4G66_15345</name>
</gene>
<feature type="transmembrane region" description="Helical" evidence="7">
    <location>
        <begin position="83"/>
        <end position="103"/>
    </location>
</feature>
<keyword evidence="3 9" id="KW-0808">Transferase</keyword>
<dbReference type="AlphaFoldDB" id="A0AA49PZ73"/>
<evidence type="ECO:0000313" key="9">
    <source>
        <dbReference type="EMBL" id="WKN40068.1"/>
    </source>
</evidence>
<evidence type="ECO:0000256" key="6">
    <source>
        <dbReference type="ARBA" id="ARBA00023136"/>
    </source>
</evidence>
<evidence type="ECO:0000256" key="1">
    <source>
        <dbReference type="ARBA" id="ARBA00004141"/>
    </source>
</evidence>
<sequence length="471" mass="54607">MENLYRRVRNYQYTTFIPLSLLILDGIVILGISDILYTYTDLFNYFSQESFMFLSVIMAICWALSALFARAYQVENLGRPRKIIMRSLMAATLYSVLLLVLVGSRMPMAKLSEGIVLYMTTIVSVVILKLVLLQIYRFYRHLSINRRNVIVVGCTPRGVELMRYFKKNSSLSQKLLGFFDTETSESASQVTSYLGGLDQVKHFCQTHQVHEIYYALDNNYPYLEELRAFADENFIFLGILPHIDGIDYRKPIDTHLLDDNRIPVITSRRVPLSRMMNVQIKRVFDILFSSVVLAILSVTFFPIIALAIRISSPGPILFKQLRPGRNNRLFWCYKFRTMRTNSDGNKQATKNDSRITRVGALLRKTSLDELPQFYNVLRGDMSVVGPRPNLIAHLEEYSKVIKEYPLRHWVTPGITGYAQVNGYRGETRETYQMAKRVEYDLLYMENWSLKLDMKIIWQTVANIVKGEENAY</sequence>
<feature type="transmembrane region" description="Helical" evidence="7">
    <location>
        <begin position="51"/>
        <end position="71"/>
    </location>
</feature>
<keyword evidence="4 7" id="KW-0812">Transmembrane</keyword>